<dbReference type="Gene3D" id="3.40.50.300">
    <property type="entry name" value="P-loop containing nucleotide triphosphate hydrolases"/>
    <property type="match status" value="1"/>
</dbReference>
<keyword evidence="2" id="KW-1185">Reference proteome</keyword>
<organism evidence="1 2">
    <name type="scientific">Mya arenaria</name>
    <name type="common">Soft-shell clam</name>
    <dbReference type="NCBI Taxonomy" id="6604"/>
    <lineage>
        <taxon>Eukaryota</taxon>
        <taxon>Metazoa</taxon>
        <taxon>Spiralia</taxon>
        <taxon>Lophotrochozoa</taxon>
        <taxon>Mollusca</taxon>
        <taxon>Bivalvia</taxon>
        <taxon>Autobranchia</taxon>
        <taxon>Heteroconchia</taxon>
        <taxon>Euheterodonta</taxon>
        <taxon>Imparidentia</taxon>
        <taxon>Neoheterodontei</taxon>
        <taxon>Myida</taxon>
        <taxon>Myoidea</taxon>
        <taxon>Myidae</taxon>
        <taxon>Mya</taxon>
    </lineage>
</organism>
<feature type="non-terminal residue" evidence="1">
    <location>
        <position position="483"/>
    </location>
</feature>
<evidence type="ECO:0000313" key="1">
    <source>
        <dbReference type="EMBL" id="WAR18376.1"/>
    </source>
</evidence>
<dbReference type="Proteomes" id="UP001164746">
    <property type="component" value="Chromosome 11"/>
</dbReference>
<accession>A0ABY7FBM3</accession>
<protein>
    <submittedName>
        <fullName evidence="1">Uncharacterized protein</fullName>
    </submittedName>
</protein>
<dbReference type="InterPro" id="IPR027417">
    <property type="entry name" value="P-loop_NTPase"/>
</dbReference>
<gene>
    <name evidence="1" type="ORF">MAR_000214</name>
</gene>
<evidence type="ECO:0000313" key="2">
    <source>
        <dbReference type="Proteomes" id="UP001164746"/>
    </source>
</evidence>
<sequence>MESYMELTQSKDNQNWYKTLIGLHITKEGLVDFVIDVMKCFHRRTFDDINRKNGRPIGTLENDQLLMTEADIRTVVRITTEGLSDKIEELRNDLHEFNSEMHCTSSISPMIQEKRSKIVDFYVAPSIETISTNRRYSCKGDHISGKGSVSTFREIFNSAKGKSRYVYVSAKAGAGKTAFCQYVAAIWCALQRNDKEEIQTFKKNNKTGHFEDICVLKEYDFLFFVSLREIRDQLCDVDDMIFQQIVTNLSGECRLKESDLTVCIEINGIKGVRNDLLTEYVTSCLNSKYGKTKDVAEFRKVMESSFLETPHQDDSIPMGCSIANICSIPVMLMHILCLWYDDVSFGKSKCETYCNMISLLIEMANMDTSVEYNGDFELIGNVTSPEKPSVFKRMEDCLKLSSLKIQNVSLDGKLDLRSCPQLTSLKLEMISLEGTLDLSACPLLNALKLKNFTIEECLEINGLPALTSIVNRTICITSINENS</sequence>
<reference evidence="1" key="1">
    <citation type="submission" date="2022-11" db="EMBL/GenBank/DDBJ databases">
        <title>Centuries of genome instability and evolution in soft-shell clam transmissible cancer (bioRxiv).</title>
        <authorList>
            <person name="Hart S.F.M."/>
            <person name="Yonemitsu M.A."/>
            <person name="Giersch R.M."/>
            <person name="Beal B.F."/>
            <person name="Arriagada G."/>
            <person name="Davis B.W."/>
            <person name="Ostrander E.A."/>
            <person name="Goff S.P."/>
            <person name="Metzger M.J."/>
        </authorList>
    </citation>
    <scope>NUCLEOTIDE SEQUENCE</scope>
    <source>
        <strain evidence="1">MELC-2E11</strain>
        <tissue evidence="1">Siphon/mantle</tissue>
    </source>
</reference>
<proteinExistence type="predicted"/>
<name>A0ABY7FBM3_MYAAR</name>
<dbReference type="EMBL" id="CP111022">
    <property type="protein sequence ID" value="WAR18376.1"/>
    <property type="molecule type" value="Genomic_DNA"/>
</dbReference>